<keyword evidence="2" id="KW-1185">Reference proteome</keyword>
<evidence type="ECO:0000313" key="1">
    <source>
        <dbReference type="EMBL" id="GAB92329.1"/>
    </source>
</evidence>
<accession>K6X0M9</accession>
<name>K6X0M9_9ACTN</name>
<proteinExistence type="predicted"/>
<dbReference type="AlphaFoldDB" id="K6X0M9"/>
<dbReference type="EMBL" id="BAHC01000171">
    <property type="protein sequence ID" value="GAB92329.1"/>
    <property type="molecule type" value="Genomic_DNA"/>
</dbReference>
<protein>
    <submittedName>
        <fullName evidence="1">Uncharacterized protein</fullName>
    </submittedName>
</protein>
<dbReference type="Proteomes" id="UP000008363">
    <property type="component" value="Unassembled WGS sequence"/>
</dbReference>
<sequence>MTIARCWAGFMAPVRTLDAPARTVDVGPRTMDVSVRTLDGWARTVDGGLGSAGEHLRAPPEAR</sequence>
<gene>
    <name evidence="1" type="ORF">GORHZ_171_00020</name>
</gene>
<organism evidence="1 2">
    <name type="scientific">Gordonia rhizosphera NBRC 16068</name>
    <dbReference type="NCBI Taxonomy" id="1108045"/>
    <lineage>
        <taxon>Bacteria</taxon>
        <taxon>Bacillati</taxon>
        <taxon>Actinomycetota</taxon>
        <taxon>Actinomycetes</taxon>
        <taxon>Mycobacteriales</taxon>
        <taxon>Gordoniaceae</taxon>
        <taxon>Gordonia</taxon>
    </lineage>
</organism>
<reference evidence="1 2" key="1">
    <citation type="submission" date="2012-08" db="EMBL/GenBank/DDBJ databases">
        <title>Whole genome shotgun sequence of Gordonia rhizosphera NBRC 16068.</title>
        <authorList>
            <person name="Takarada H."/>
            <person name="Isaki S."/>
            <person name="Hosoyama A."/>
            <person name="Tsuchikane K."/>
            <person name="Katsumata H."/>
            <person name="Baba S."/>
            <person name="Ohji S."/>
            <person name="Yamazaki S."/>
            <person name="Fujita N."/>
        </authorList>
    </citation>
    <scope>NUCLEOTIDE SEQUENCE [LARGE SCALE GENOMIC DNA]</scope>
    <source>
        <strain evidence="1 2">NBRC 16068</strain>
    </source>
</reference>
<evidence type="ECO:0000313" key="2">
    <source>
        <dbReference type="Proteomes" id="UP000008363"/>
    </source>
</evidence>
<dbReference type="RefSeq" id="WP_006336631.1">
    <property type="nucleotide sequence ID" value="NZ_BAHC01000171.1"/>
</dbReference>
<comment type="caution">
    <text evidence="1">The sequence shown here is derived from an EMBL/GenBank/DDBJ whole genome shotgun (WGS) entry which is preliminary data.</text>
</comment>